<dbReference type="InterPro" id="IPR050373">
    <property type="entry name" value="Fibrinogen_C-term_domain"/>
</dbReference>
<dbReference type="EMBL" id="UYJE01006544">
    <property type="protein sequence ID" value="VDI46895.1"/>
    <property type="molecule type" value="Genomic_DNA"/>
</dbReference>
<evidence type="ECO:0000313" key="3">
    <source>
        <dbReference type="Proteomes" id="UP000596742"/>
    </source>
</evidence>
<dbReference type="CDD" id="cd00087">
    <property type="entry name" value="FReD"/>
    <property type="match status" value="1"/>
</dbReference>
<dbReference type="OrthoDB" id="6121324at2759"/>
<dbReference type="PANTHER" id="PTHR19143">
    <property type="entry name" value="FIBRINOGEN/TENASCIN/ANGIOPOEITIN"/>
    <property type="match status" value="1"/>
</dbReference>
<dbReference type="PROSITE" id="PS51406">
    <property type="entry name" value="FIBRINOGEN_C_2"/>
    <property type="match status" value="1"/>
</dbReference>
<organism evidence="2 3">
    <name type="scientific">Mytilus galloprovincialis</name>
    <name type="common">Mediterranean mussel</name>
    <dbReference type="NCBI Taxonomy" id="29158"/>
    <lineage>
        <taxon>Eukaryota</taxon>
        <taxon>Metazoa</taxon>
        <taxon>Spiralia</taxon>
        <taxon>Lophotrochozoa</taxon>
        <taxon>Mollusca</taxon>
        <taxon>Bivalvia</taxon>
        <taxon>Autobranchia</taxon>
        <taxon>Pteriomorphia</taxon>
        <taxon>Mytilida</taxon>
        <taxon>Mytiloidea</taxon>
        <taxon>Mytilidae</taxon>
        <taxon>Mytilinae</taxon>
        <taxon>Mytilus</taxon>
    </lineage>
</organism>
<dbReference type="InterPro" id="IPR036056">
    <property type="entry name" value="Fibrinogen-like_C"/>
</dbReference>
<dbReference type="Pfam" id="PF00147">
    <property type="entry name" value="Fibrinogen_C"/>
    <property type="match status" value="1"/>
</dbReference>
<dbReference type="PANTHER" id="PTHR19143:SF394">
    <property type="entry name" value="ANGIOPOIETIN-RELATED PROTEIN 3-LIKE"/>
    <property type="match status" value="1"/>
</dbReference>
<proteinExistence type="predicted"/>
<accession>A0A8B6FC16</accession>
<name>A0A8B6FC16_MYTGA</name>
<dbReference type="Gene3D" id="3.90.215.10">
    <property type="entry name" value="Gamma Fibrinogen, chain A, domain 1"/>
    <property type="match status" value="1"/>
</dbReference>
<evidence type="ECO:0000313" key="2">
    <source>
        <dbReference type="EMBL" id="VDI46895.1"/>
    </source>
</evidence>
<dbReference type="SMART" id="SM00186">
    <property type="entry name" value="FBG"/>
    <property type="match status" value="1"/>
</dbReference>
<dbReference type="GO" id="GO:0005615">
    <property type="term" value="C:extracellular space"/>
    <property type="evidence" value="ECO:0007669"/>
    <property type="project" value="TreeGrafter"/>
</dbReference>
<feature type="domain" description="Fibrinogen C-terminal" evidence="1">
    <location>
        <begin position="31"/>
        <end position="249"/>
    </location>
</feature>
<dbReference type="InterPro" id="IPR014716">
    <property type="entry name" value="Fibrinogen_a/b/g_C_1"/>
</dbReference>
<sequence>MIASYDSITKQCKLDSDSKPKTEILQTGKIAIISHGPTDCSENPQGSINGVYRMYVNNSYIYVYCDMVADGWTVIQRRLDGSEDFYRDWADYKKGFGSLSGEYWLGNDNIFNILNRKSYSLRFDVQDWSEEWRYAQYEIFKLADESNGYEITLDGYTGNAGDAMLGSQKYLTDTRFSTKDRDNDDMPTAKCTDHTNGGWWYQGLPERWCTKVNPNGRYSVDDSTTSMFWYPWKHSFKGMKSITMKIKHF</sequence>
<reference evidence="2" key="1">
    <citation type="submission" date="2018-11" db="EMBL/GenBank/DDBJ databases">
        <authorList>
            <person name="Alioto T."/>
            <person name="Alioto T."/>
        </authorList>
    </citation>
    <scope>NUCLEOTIDE SEQUENCE</scope>
</reference>
<dbReference type="AlphaFoldDB" id="A0A8B6FC16"/>
<evidence type="ECO:0000259" key="1">
    <source>
        <dbReference type="PROSITE" id="PS51406"/>
    </source>
</evidence>
<keyword evidence="3" id="KW-1185">Reference proteome</keyword>
<comment type="caution">
    <text evidence="2">The sequence shown here is derived from an EMBL/GenBank/DDBJ whole genome shotgun (WGS) entry which is preliminary data.</text>
</comment>
<dbReference type="SUPFAM" id="SSF56496">
    <property type="entry name" value="Fibrinogen C-terminal domain-like"/>
    <property type="match status" value="1"/>
</dbReference>
<gene>
    <name evidence="2" type="ORF">MGAL_10B064946</name>
</gene>
<dbReference type="Proteomes" id="UP000596742">
    <property type="component" value="Unassembled WGS sequence"/>
</dbReference>
<protein>
    <recommendedName>
        <fullName evidence="1">Fibrinogen C-terminal domain-containing protein</fullName>
    </recommendedName>
</protein>
<dbReference type="InterPro" id="IPR002181">
    <property type="entry name" value="Fibrinogen_a/b/g_C_dom"/>
</dbReference>